<dbReference type="InterPro" id="IPR029058">
    <property type="entry name" value="AB_hydrolase_fold"/>
</dbReference>
<proteinExistence type="predicted"/>
<evidence type="ECO:0000259" key="2">
    <source>
        <dbReference type="Pfam" id="PF12697"/>
    </source>
</evidence>
<evidence type="ECO:0000256" key="1">
    <source>
        <dbReference type="SAM" id="MobiDB-lite"/>
    </source>
</evidence>
<dbReference type="PRINTS" id="PR00111">
    <property type="entry name" value="ABHYDROLASE"/>
</dbReference>
<gene>
    <name evidence="3" type="ORF">UFOPK1493_02039</name>
</gene>
<dbReference type="Pfam" id="PF12697">
    <property type="entry name" value="Abhydrolase_6"/>
    <property type="match status" value="1"/>
</dbReference>
<organism evidence="3">
    <name type="scientific">freshwater metagenome</name>
    <dbReference type="NCBI Taxonomy" id="449393"/>
    <lineage>
        <taxon>unclassified sequences</taxon>
        <taxon>metagenomes</taxon>
        <taxon>ecological metagenomes</taxon>
    </lineage>
</organism>
<feature type="region of interest" description="Disordered" evidence="1">
    <location>
        <begin position="261"/>
        <end position="286"/>
    </location>
</feature>
<accession>A0A6J6DQJ3</accession>
<dbReference type="EMBL" id="CAEZSR010000073">
    <property type="protein sequence ID" value="CAB4565145.1"/>
    <property type="molecule type" value="Genomic_DNA"/>
</dbReference>
<sequence length="286" mass="31113">MSQARQLAAEVAVHSTGSGEPIVLLHANGGDHRDFDAVVDRLAAHHAVHAIDWPGWGDSTTTEGPTATGYAAALPHVLQSLGGGPFVLIGNSVGGFAAIHAAATHPELVRGLVLVNPGGFTPRWPGSVAVCRLIGWPRLAGRAMRTLPRLYLRRTTPAVAEIRHRAAEMSTDPHRVEAFASIWRSFAMREHDARPHARLVAVPTLLMWGRRDPVLAWTIDGRRARRALEGAQVATFPCGHQAFAEMPDEFMAELEPFLRSLPSRPPTRARVISDHEPSTTDHQRSD</sequence>
<dbReference type="SUPFAM" id="SSF53474">
    <property type="entry name" value="alpha/beta-Hydrolases"/>
    <property type="match status" value="1"/>
</dbReference>
<feature type="compositionally biased region" description="Basic and acidic residues" evidence="1">
    <location>
        <begin position="271"/>
        <end position="286"/>
    </location>
</feature>
<dbReference type="PANTHER" id="PTHR46438:SF11">
    <property type="entry name" value="LIPASE-RELATED"/>
    <property type="match status" value="1"/>
</dbReference>
<evidence type="ECO:0000313" key="3">
    <source>
        <dbReference type="EMBL" id="CAB4565145.1"/>
    </source>
</evidence>
<feature type="domain" description="AB hydrolase-1" evidence="2">
    <location>
        <begin position="22"/>
        <end position="252"/>
    </location>
</feature>
<protein>
    <submittedName>
        <fullName evidence="3">Unannotated protein</fullName>
    </submittedName>
</protein>
<dbReference type="InterPro" id="IPR000073">
    <property type="entry name" value="AB_hydrolase_1"/>
</dbReference>
<dbReference type="AlphaFoldDB" id="A0A6J6DQJ3"/>
<dbReference type="Gene3D" id="3.40.50.1820">
    <property type="entry name" value="alpha/beta hydrolase"/>
    <property type="match status" value="1"/>
</dbReference>
<dbReference type="PANTHER" id="PTHR46438">
    <property type="entry name" value="ALPHA/BETA-HYDROLASES SUPERFAMILY PROTEIN"/>
    <property type="match status" value="1"/>
</dbReference>
<name>A0A6J6DQJ3_9ZZZZ</name>
<reference evidence="3" key="1">
    <citation type="submission" date="2020-05" db="EMBL/GenBank/DDBJ databases">
        <authorList>
            <person name="Chiriac C."/>
            <person name="Salcher M."/>
            <person name="Ghai R."/>
            <person name="Kavagutti S V."/>
        </authorList>
    </citation>
    <scope>NUCLEOTIDE SEQUENCE</scope>
</reference>